<dbReference type="EMBL" id="IACI01112303">
    <property type="protein sequence ID" value="LAA34960.1"/>
    <property type="molecule type" value="Transcribed_RNA"/>
</dbReference>
<reference evidence="1" key="1">
    <citation type="submission" date="2017-07" db="EMBL/GenBank/DDBJ databases">
        <authorList>
            <person name="Mikheyev A."/>
            <person name="Grau M."/>
        </authorList>
    </citation>
    <scope>NUCLEOTIDE SEQUENCE</scope>
    <source>
        <tissue evidence="1">Venom_gland</tissue>
    </source>
</reference>
<dbReference type="AlphaFoldDB" id="A0A2H6NLA0"/>
<name>A0A2H6NLA0_9SAUR</name>
<organism evidence="1">
    <name type="scientific">Micrurus carvalhoi</name>
    <dbReference type="NCBI Taxonomy" id="3147026"/>
    <lineage>
        <taxon>Eukaryota</taxon>
        <taxon>Metazoa</taxon>
        <taxon>Chordata</taxon>
        <taxon>Craniata</taxon>
        <taxon>Vertebrata</taxon>
        <taxon>Euteleostomi</taxon>
        <taxon>Lepidosauria</taxon>
        <taxon>Squamata</taxon>
        <taxon>Bifurcata</taxon>
        <taxon>Unidentata</taxon>
        <taxon>Episquamata</taxon>
        <taxon>Toxicofera</taxon>
        <taxon>Serpentes</taxon>
        <taxon>Colubroidea</taxon>
        <taxon>Elapidae</taxon>
        <taxon>Elapinae</taxon>
        <taxon>Micrurus</taxon>
    </lineage>
</organism>
<evidence type="ECO:0000313" key="1">
    <source>
        <dbReference type="EMBL" id="LAA34960.1"/>
    </source>
</evidence>
<accession>A0A2H6NLA0</accession>
<reference evidence="1" key="2">
    <citation type="submission" date="2017-12" db="EMBL/GenBank/DDBJ databases">
        <title>Coralsnake Venomics: Analyses of Venom Gland Transcriptomes and Proteomes of Six Brazilian Taxa.</title>
        <authorList>
            <person name="Aird S.D."/>
            <person name="Jorge da Silva N."/>
            <person name="Qiu L."/>
            <person name="Villar-Briones A."/>
            <person name="Aparecida-Saddi V."/>
            <person name="Campos-Telles M.P."/>
            <person name="Grau M."/>
            <person name="Mikheyev A.S."/>
        </authorList>
    </citation>
    <scope>NUCLEOTIDE SEQUENCE</scope>
    <source>
        <tissue evidence="1">Venom_gland</tissue>
    </source>
</reference>
<sequence>MKCLWLSQLVPDLNNHGLINQRDSLGQIHLSEQENKRLFGAKQAKPSLVLFLFGYEQFRGIASRFSLYSVDTKQFGLALEWIFLGEPSNPQNELSSSVLILKLWVAG</sequence>
<protein>
    <submittedName>
        <fullName evidence="1">Uncharacterized protein</fullName>
    </submittedName>
</protein>
<proteinExistence type="predicted"/>